<reference evidence="1 2" key="1">
    <citation type="submission" date="2023-10" db="EMBL/GenBank/DDBJ databases">
        <title>Rubellicoccus peritrichatus gen. nov., sp. nov., isolated from an algae of coral reef tank.</title>
        <authorList>
            <person name="Luo J."/>
        </authorList>
    </citation>
    <scope>NUCLEOTIDE SEQUENCE [LARGE SCALE GENOMIC DNA]</scope>
    <source>
        <strain evidence="1 2">CR14</strain>
    </source>
</reference>
<dbReference type="Proteomes" id="UP001304300">
    <property type="component" value="Chromosome"/>
</dbReference>
<dbReference type="SUPFAM" id="SSF51197">
    <property type="entry name" value="Clavaminate synthase-like"/>
    <property type="match status" value="1"/>
</dbReference>
<sequence length="280" mass="31173">MSTISNKVTPLEEYLFDLNGYIILRNVIDAHQLASANAIVDSCPKDLKTGEWWGNVQVQSYSETDGINLQQIYEAGKPFEELIDQPGWIEKVKHFVGGEGTFDWLHGPLFLDENFFSIRGPGQAIGLHSGGETGTKRTQFRYHNGHFQCGQINILMAFNDIGPGDGATMVIPGSHKANFPHPSFEEHKMKHGETKSVEGVEGAIEVYLNAGDAILFVDAISHGSAARVNDGERRICVYRYGPSWGYFRHGYRPSEALLDRLAPEKRKMVHPHEAALLPPQ</sequence>
<name>A0AAQ3QUQ7_9BACT</name>
<gene>
    <name evidence="1" type="ORF">RZN69_15470</name>
</gene>
<dbReference type="KEGG" id="puo:RZN69_15470"/>
<keyword evidence="2" id="KW-1185">Reference proteome</keyword>
<dbReference type="Gene3D" id="2.60.120.620">
    <property type="entry name" value="q2cbj1_9rhob like domain"/>
    <property type="match status" value="1"/>
</dbReference>
<dbReference type="GO" id="GO:0016706">
    <property type="term" value="F:2-oxoglutarate-dependent dioxygenase activity"/>
    <property type="evidence" value="ECO:0007669"/>
    <property type="project" value="UniProtKB-ARBA"/>
</dbReference>
<evidence type="ECO:0000313" key="1">
    <source>
        <dbReference type="EMBL" id="WOO40022.1"/>
    </source>
</evidence>
<dbReference type="Pfam" id="PF05721">
    <property type="entry name" value="PhyH"/>
    <property type="match status" value="1"/>
</dbReference>
<accession>A0AAQ3QUQ7</accession>
<evidence type="ECO:0000313" key="2">
    <source>
        <dbReference type="Proteomes" id="UP001304300"/>
    </source>
</evidence>
<dbReference type="InterPro" id="IPR008775">
    <property type="entry name" value="Phytyl_CoA_dOase-like"/>
</dbReference>
<organism evidence="1 2">
    <name type="scientific">Rubellicoccus peritrichatus</name>
    <dbReference type="NCBI Taxonomy" id="3080537"/>
    <lineage>
        <taxon>Bacteria</taxon>
        <taxon>Pseudomonadati</taxon>
        <taxon>Verrucomicrobiota</taxon>
        <taxon>Opitutia</taxon>
        <taxon>Puniceicoccales</taxon>
        <taxon>Cerasicoccaceae</taxon>
        <taxon>Rubellicoccus</taxon>
    </lineage>
</organism>
<keyword evidence="1" id="KW-0223">Dioxygenase</keyword>
<proteinExistence type="predicted"/>
<protein>
    <submittedName>
        <fullName evidence="1">Phytanoyl-CoA dioxygenase family protein</fullName>
    </submittedName>
</protein>
<dbReference type="AlphaFoldDB" id="A0AAQ3QUQ7"/>
<dbReference type="RefSeq" id="WP_317832111.1">
    <property type="nucleotide sequence ID" value="NZ_CP136920.1"/>
</dbReference>
<keyword evidence="1" id="KW-0560">Oxidoreductase</keyword>
<dbReference type="EMBL" id="CP136920">
    <property type="protein sequence ID" value="WOO40022.1"/>
    <property type="molecule type" value="Genomic_DNA"/>
</dbReference>